<evidence type="ECO:0000259" key="5">
    <source>
        <dbReference type="PROSITE" id="PS50943"/>
    </source>
</evidence>
<feature type="domain" description="HTH cro/C1-type" evidence="5">
    <location>
        <begin position="3"/>
        <end position="50"/>
    </location>
</feature>
<evidence type="ECO:0000313" key="6">
    <source>
        <dbReference type="EMBL" id="QSB16769.1"/>
    </source>
</evidence>
<sequence>MVTVYDVANRAGVSIATVSRALNDRSRISAETRRRVIEIAHELGYEPNDVARSLVGKSTQTIALLLPDITNPYFPELVKGVQTITDQRGHLLLLCHNADDEEKALQDLVTLRRKQVDGVILVAGALSGERFAEAAAGLPVVVMDREIALPHTALVAVDHRDGARKATEYLLSLGHRRIAHVTGPPQLSVTAARRAGWEDALRAAGFPPDERLIVPGNFLEDGGWTAGRELLAREIDFSAVFTANDLTAIGLLAMFTEHGIPVPQQVSVVGFDGIHLAAYTSPTLTTVAQPIFALGQRAADLLLDQLEAAEAETAEPPSPTVHLLDTTLVVRDSTARPGSAEVAHD</sequence>
<dbReference type="InterPro" id="IPR046335">
    <property type="entry name" value="LacI/GalR-like_sensor"/>
</dbReference>
<feature type="domain" description="HTH lacI-type" evidence="4">
    <location>
        <begin position="2"/>
        <end position="56"/>
    </location>
</feature>
<dbReference type="CDD" id="cd01392">
    <property type="entry name" value="HTH_LacI"/>
    <property type="match status" value="1"/>
</dbReference>
<dbReference type="PROSITE" id="PS50932">
    <property type="entry name" value="HTH_LACI_2"/>
    <property type="match status" value="1"/>
</dbReference>
<dbReference type="SUPFAM" id="SSF47413">
    <property type="entry name" value="lambda repressor-like DNA-binding domains"/>
    <property type="match status" value="1"/>
</dbReference>
<dbReference type="PANTHER" id="PTHR30146:SF109">
    <property type="entry name" value="HTH-TYPE TRANSCRIPTIONAL REGULATOR GALS"/>
    <property type="match status" value="1"/>
</dbReference>
<dbReference type="Pfam" id="PF00356">
    <property type="entry name" value="LacI"/>
    <property type="match status" value="1"/>
</dbReference>
<evidence type="ECO:0000256" key="2">
    <source>
        <dbReference type="ARBA" id="ARBA00023125"/>
    </source>
</evidence>
<dbReference type="PROSITE" id="PS50943">
    <property type="entry name" value="HTH_CROC1"/>
    <property type="match status" value="1"/>
</dbReference>
<evidence type="ECO:0000259" key="4">
    <source>
        <dbReference type="PROSITE" id="PS50932"/>
    </source>
</evidence>
<dbReference type="Pfam" id="PF13377">
    <property type="entry name" value="Peripla_BP_3"/>
    <property type="match status" value="1"/>
</dbReference>
<dbReference type="Gene3D" id="3.40.50.2300">
    <property type="match status" value="2"/>
</dbReference>
<gene>
    <name evidence="6" type="ORF">JQS43_11085</name>
</gene>
<keyword evidence="1" id="KW-0805">Transcription regulation</keyword>
<protein>
    <submittedName>
        <fullName evidence="6">LacI family DNA-binding transcriptional regulator</fullName>
    </submittedName>
</protein>
<name>A0A895YMS3_9ACTN</name>
<dbReference type="EMBL" id="CP070499">
    <property type="protein sequence ID" value="QSB16769.1"/>
    <property type="molecule type" value="Genomic_DNA"/>
</dbReference>
<keyword evidence="2 6" id="KW-0238">DNA-binding</keyword>
<dbReference type="AlphaFoldDB" id="A0A895YMS3"/>
<reference evidence="6" key="1">
    <citation type="submission" date="2021-02" db="EMBL/GenBank/DDBJ databases">
        <title>Natrosporangium hydrolyticum gen. nov., sp. nov, a haloalkaliphilic actinobacterium from a soda solonchak soil.</title>
        <authorList>
            <person name="Sorokin D.Y."/>
            <person name="Khijniak T.V."/>
            <person name="Zakharycheva A.P."/>
            <person name="Boueva O.V."/>
            <person name="Ariskina E.V."/>
            <person name="Hahnke R.L."/>
            <person name="Bunk B."/>
            <person name="Sproer C."/>
            <person name="Schumann P."/>
            <person name="Evtushenko L.I."/>
            <person name="Kublanov I.V."/>
        </authorList>
    </citation>
    <scope>NUCLEOTIDE SEQUENCE</scope>
    <source>
        <strain evidence="6">DSM 106523</strain>
    </source>
</reference>
<dbReference type="SUPFAM" id="SSF53822">
    <property type="entry name" value="Periplasmic binding protein-like I"/>
    <property type="match status" value="1"/>
</dbReference>
<dbReference type="RefSeq" id="WP_239679007.1">
    <property type="nucleotide sequence ID" value="NZ_CP070499.1"/>
</dbReference>
<dbReference type="PROSITE" id="PS00356">
    <property type="entry name" value="HTH_LACI_1"/>
    <property type="match status" value="1"/>
</dbReference>
<dbReference type="Proteomes" id="UP000662857">
    <property type="component" value="Chromosome"/>
</dbReference>
<proteinExistence type="predicted"/>
<keyword evidence="7" id="KW-1185">Reference proteome</keyword>
<keyword evidence="3" id="KW-0804">Transcription</keyword>
<dbReference type="Gene3D" id="1.10.260.40">
    <property type="entry name" value="lambda repressor-like DNA-binding domains"/>
    <property type="match status" value="1"/>
</dbReference>
<dbReference type="GO" id="GO:0000976">
    <property type="term" value="F:transcription cis-regulatory region binding"/>
    <property type="evidence" value="ECO:0007669"/>
    <property type="project" value="TreeGrafter"/>
</dbReference>
<dbReference type="PRINTS" id="PR00036">
    <property type="entry name" value="HTHLACI"/>
</dbReference>
<dbReference type="InterPro" id="IPR010982">
    <property type="entry name" value="Lambda_DNA-bd_dom_sf"/>
</dbReference>
<dbReference type="PANTHER" id="PTHR30146">
    <property type="entry name" value="LACI-RELATED TRANSCRIPTIONAL REPRESSOR"/>
    <property type="match status" value="1"/>
</dbReference>
<dbReference type="SMART" id="SM00354">
    <property type="entry name" value="HTH_LACI"/>
    <property type="match status" value="1"/>
</dbReference>
<organism evidence="6 7">
    <name type="scientific">Natronosporangium hydrolyticum</name>
    <dbReference type="NCBI Taxonomy" id="2811111"/>
    <lineage>
        <taxon>Bacteria</taxon>
        <taxon>Bacillati</taxon>
        <taxon>Actinomycetota</taxon>
        <taxon>Actinomycetes</taxon>
        <taxon>Micromonosporales</taxon>
        <taxon>Micromonosporaceae</taxon>
        <taxon>Natronosporangium</taxon>
    </lineage>
</organism>
<dbReference type="KEGG" id="nhy:JQS43_11085"/>
<accession>A0A895YMS3</accession>
<dbReference type="CDD" id="cd06267">
    <property type="entry name" value="PBP1_LacI_sugar_binding-like"/>
    <property type="match status" value="1"/>
</dbReference>
<dbReference type="InterPro" id="IPR000843">
    <property type="entry name" value="HTH_LacI"/>
</dbReference>
<dbReference type="InterPro" id="IPR028082">
    <property type="entry name" value="Peripla_BP_I"/>
</dbReference>
<dbReference type="GO" id="GO:0003700">
    <property type="term" value="F:DNA-binding transcription factor activity"/>
    <property type="evidence" value="ECO:0007669"/>
    <property type="project" value="TreeGrafter"/>
</dbReference>
<evidence type="ECO:0000313" key="7">
    <source>
        <dbReference type="Proteomes" id="UP000662857"/>
    </source>
</evidence>
<dbReference type="InterPro" id="IPR001387">
    <property type="entry name" value="Cro/C1-type_HTH"/>
</dbReference>
<evidence type="ECO:0000256" key="1">
    <source>
        <dbReference type="ARBA" id="ARBA00023015"/>
    </source>
</evidence>
<evidence type="ECO:0000256" key="3">
    <source>
        <dbReference type="ARBA" id="ARBA00023163"/>
    </source>
</evidence>